<accession>A0ABD7NBY2</accession>
<dbReference type="Proteomes" id="UP000252079">
    <property type="component" value="Unassembled WGS sequence"/>
</dbReference>
<sequence length="211" mass="23834">MEERCRRARIHASTLHFPDRAMRRRQTDDARTGLFRQQTDGTHDCPELGGFPHPGIPLNHREPVRAFQNHPGRRPLSGGQVRHQTGRHAVHQGGHRVFTFQHVGQDAFFGVPGLTGNQQVIAVAVRHRYIQQLPRPDLCLDGRVDVRHRNLPAPGFQRRRQQLGPGEGQFLTFKQRDGQVNGLFCRGTQSGLLLRNGRIQVRLAGSGLQLL</sequence>
<dbReference type="AlphaFoldDB" id="A0ABD7NBY2"/>
<name>A0ABD7NBY2_9ENTR</name>
<gene>
    <name evidence="1" type="ORF">SAMEA23995918_05410</name>
</gene>
<comment type="caution">
    <text evidence="1">The sequence shown here is derived from an EMBL/GenBank/DDBJ whole genome shotgun (WGS) entry which is preliminary data.</text>
</comment>
<reference evidence="1 2" key="1">
    <citation type="submission" date="2018-07" db="EMBL/GenBank/DDBJ databases">
        <authorList>
            <consortium name="Pathogen Informatics"/>
        </authorList>
    </citation>
    <scope>NUCLEOTIDE SEQUENCE [LARGE SCALE GENOMIC DNA]</scope>
    <source>
        <strain evidence="1 2">4300STDY6636950</strain>
    </source>
</reference>
<protein>
    <submittedName>
        <fullName evidence="1">Uncharacterized protein</fullName>
    </submittedName>
</protein>
<organism evidence="1 2">
    <name type="scientific">Klebsiella quasipneumoniae</name>
    <dbReference type="NCBI Taxonomy" id="1463165"/>
    <lineage>
        <taxon>Bacteria</taxon>
        <taxon>Pseudomonadati</taxon>
        <taxon>Pseudomonadota</taxon>
        <taxon>Gammaproteobacteria</taxon>
        <taxon>Enterobacterales</taxon>
        <taxon>Enterobacteriaceae</taxon>
        <taxon>Klebsiella/Raoultella group</taxon>
        <taxon>Klebsiella</taxon>
        <taxon>Klebsiella pneumoniae complex</taxon>
    </lineage>
</organism>
<evidence type="ECO:0000313" key="2">
    <source>
        <dbReference type="Proteomes" id="UP000252079"/>
    </source>
</evidence>
<dbReference type="EMBL" id="UFBM01000079">
    <property type="protein sequence ID" value="SSG09106.1"/>
    <property type="molecule type" value="Genomic_DNA"/>
</dbReference>
<evidence type="ECO:0000313" key="1">
    <source>
        <dbReference type="EMBL" id="SSG09106.1"/>
    </source>
</evidence>
<proteinExistence type="predicted"/>